<name>A0A4Q6Y4E4_9SPHN</name>
<dbReference type="Proteomes" id="UP000292085">
    <property type="component" value="Unassembled WGS sequence"/>
</dbReference>
<dbReference type="Gene3D" id="2.40.10.270">
    <property type="entry name" value="Bacteriophage SPP1 head-tail adaptor protein"/>
    <property type="match status" value="1"/>
</dbReference>
<evidence type="ECO:0000313" key="2">
    <source>
        <dbReference type="Proteomes" id="UP000292085"/>
    </source>
</evidence>
<accession>A0A4Q6Y4E4</accession>
<protein>
    <submittedName>
        <fullName evidence="1">Head-tail adaptor protein</fullName>
    </submittedName>
</protein>
<evidence type="ECO:0000313" key="1">
    <source>
        <dbReference type="EMBL" id="RZF64279.1"/>
    </source>
</evidence>
<dbReference type="EMBL" id="SGIS01000016">
    <property type="protein sequence ID" value="RZF64279.1"/>
    <property type="molecule type" value="Genomic_DNA"/>
</dbReference>
<dbReference type="RefSeq" id="WP_130157759.1">
    <property type="nucleotide sequence ID" value="NZ_SGIS01000016.1"/>
</dbReference>
<gene>
    <name evidence="1" type="ORF">EWE75_12090</name>
</gene>
<dbReference type="Pfam" id="PF05521">
    <property type="entry name" value="Phage_HCP"/>
    <property type="match status" value="1"/>
</dbReference>
<dbReference type="InterPro" id="IPR008767">
    <property type="entry name" value="Phage_SPP1_head-tail_adaptor"/>
</dbReference>
<comment type="caution">
    <text evidence="1">The sequence shown here is derived from an EMBL/GenBank/DDBJ whole genome shotgun (WGS) entry which is preliminary data.</text>
</comment>
<dbReference type="AlphaFoldDB" id="A0A4Q6Y4E4"/>
<sequence length="116" mass="12928">MARASLATRLRERVVIQRNDRTKSGTGFVSKWVDVAPVFAEVLPIKGGGEAFAQGIQRQTEFFRVTLRFRSDVTPQHRLIWKKRGGVDQALDIRTCADPDNRGEALLIHAETGVPA</sequence>
<keyword evidence="2" id="KW-1185">Reference proteome</keyword>
<reference evidence="1 2" key="1">
    <citation type="submission" date="2019-02" db="EMBL/GenBank/DDBJ databases">
        <authorList>
            <person name="Li Y."/>
        </authorList>
    </citation>
    <scope>NUCLEOTIDE SEQUENCE [LARGE SCALE GENOMIC DNA]</scope>
    <source>
        <strain evidence="1 2">3-7</strain>
    </source>
</reference>
<proteinExistence type="predicted"/>
<dbReference type="InterPro" id="IPR038666">
    <property type="entry name" value="SSP1_head-tail_sf"/>
</dbReference>
<organism evidence="1 2">
    <name type="scientific">Sphingomonas populi</name>
    <dbReference type="NCBI Taxonomy" id="2484750"/>
    <lineage>
        <taxon>Bacteria</taxon>
        <taxon>Pseudomonadati</taxon>
        <taxon>Pseudomonadota</taxon>
        <taxon>Alphaproteobacteria</taxon>
        <taxon>Sphingomonadales</taxon>
        <taxon>Sphingomonadaceae</taxon>
        <taxon>Sphingomonas</taxon>
    </lineage>
</organism>
<dbReference type="OrthoDB" id="7570189at2"/>